<accession>A0A1Q5Q5E0</accession>
<name>A0A1Q5Q5E0_9ACTO</name>
<dbReference type="Proteomes" id="UP000185628">
    <property type="component" value="Unassembled WGS sequence"/>
</dbReference>
<dbReference type="AlphaFoldDB" id="A0A1Q5Q5E0"/>
<comment type="caution">
    <text evidence="1">The sequence shown here is derived from an EMBL/GenBank/DDBJ whole genome shotgun (WGS) entry which is preliminary data.</text>
</comment>
<proteinExistence type="predicted"/>
<reference evidence="2" key="1">
    <citation type="submission" date="2016-12" db="EMBL/GenBank/DDBJ databases">
        <authorList>
            <person name="Meng X."/>
        </authorList>
    </citation>
    <scope>NUCLEOTIDE SEQUENCE [LARGE SCALE GENOMIC DNA]</scope>
    <source>
        <strain evidence="2">DSM 19116</strain>
    </source>
</reference>
<protein>
    <submittedName>
        <fullName evidence="1">Uncharacterized protein</fullName>
    </submittedName>
</protein>
<gene>
    <name evidence="1" type="ORF">BSZ39_01740</name>
</gene>
<sequence>MIDPLLEDHDWQLSYLTRVASELPIRLSPDFRARLVTHHLGSEQVIAGRSALFVWGARLPDVHEIYPRSGLRPKNVKVLNVHMHYRDFVRFEDRIVTEPYRSVMDVLQFHGLTYLTDIVDVRRHIDPDALAHRCRATRMSPHMWQEAIAVLKAAS</sequence>
<evidence type="ECO:0000313" key="1">
    <source>
        <dbReference type="EMBL" id="OKL54922.1"/>
    </source>
</evidence>
<dbReference type="EMBL" id="MQVR01000005">
    <property type="protein sequence ID" value="OKL54922.1"/>
    <property type="molecule type" value="Genomic_DNA"/>
</dbReference>
<organism evidence="1 2">
    <name type="scientific">Bowdeniella nasicola</name>
    <dbReference type="NCBI Taxonomy" id="208480"/>
    <lineage>
        <taxon>Bacteria</taxon>
        <taxon>Bacillati</taxon>
        <taxon>Actinomycetota</taxon>
        <taxon>Actinomycetes</taxon>
        <taxon>Actinomycetales</taxon>
        <taxon>Actinomycetaceae</taxon>
        <taxon>Bowdeniella</taxon>
    </lineage>
</organism>
<keyword evidence="2" id="KW-1185">Reference proteome</keyword>
<evidence type="ECO:0000313" key="2">
    <source>
        <dbReference type="Proteomes" id="UP000185628"/>
    </source>
</evidence>